<gene>
    <name evidence="1" type="ORF">ACFPCZ_21920</name>
</gene>
<proteinExistence type="predicted"/>
<sequence>MTPAEVIPRARAAYQRVHGHTHQWDAITAAANSHTTPAGAADAVAQDAPSAADIITGGPWGTALHALDEAAGLDWPAHRAACTRRHQTRTTEET</sequence>
<keyword evidence="2" id="KW-1185">Reference proteome</keyword>
<comment type="caution">
    <text evidence="1">The sequence shown here is derived from an EMBL/GenBank/DDBJ whole genome shotgun (WGS) entry which is preliminary data.</text>
</comment>
<dbReference type="EMBL" id="JBHSIY010000028">
    <property type="protein sequence ID" value="MFC4869300.1"/>
    <property type="molecule type" value="Genomic_DNA"/>
</dbReference>
<evidence type="ECO:0000313" key="2">
    <source>
        <dbReference type="Proteomes" id="UP001595858"/>
    </source>
</evidence>
<protein>
    <submittedName>
        <fullName evidence="1">Uncharacterized protein</fullName>
    </submittedName>
</protein>
<dbReference type="Proteomes" id="UP001595858">
    <property type="component" value="Unassembled WGS sequence"/>
</dbReference>
<name>A0ABV9SSG4_9ACTN</name>
<organism evidence="1 2">
    <name type="scientific">Streptomonospora arabica</name>
    <dbReference type="NCBI Taxonomy" id="412417"/>
    <lineage>
        <taxon>Bacteria</taxon>
        <taxon>Bacillati</taxon>
        <taxon>Actinomycetota</taxon>
        <taxon>Actinomycetes</taxon>
        <taxon>Streptosporangiales</taxon>
        <taxon>Nocardiopsidaceae</taxon>
        <taxon>Streptomonospora</taxon>
    </lineage>
</organism>
<reference evidence="2" key="1">
    <citation type="journal article" date="2019" name="Int. J. Syst. Evol. Microbiol.">
        <title>The Global Catalogue of Microorganisms (GCM) 10K type strain sequencing project: providing services to taxonomists for standard genome sequencing and annotation.</title>
        <authorList>
            <consortium name="The Broad Institute Genomics Platform"/>
            <consortium name="The Broad Institute Genome Sequencing Center for Infectious Disease"/>
            <person name="Wu L."/>
            <person name="Ma J."/>
        </authorList>
    </citation>
    <scope>NUCLEOTIDE SEQUENCE [LARGE SCALE GENOMIC DNA]</scope>
    <source>
        <strain evidence="2">CGMCC 4.7304</strain>
    </source>
</reference>
<accession>A0ABV9SSG4</accession>
<evidence type="ECO:0000313" key="1">
    <source>
        <dbReference type="EMBL" id="MFC4869300.1"/>
    </source>
</evidence>
<dbReference type="RefSeq" id="WP_344142963.1">
    <property type="nucleotide sequence ID" value="NZ_BAAAQI010000006.1"/>
</dbReference>